<evidence type="ECO:0000259" key="5">
    <source>
        <dbReference type="Pfam" id="PF25151"/>
    </source>
</evidence>
<proteinExistence type="inferred from homology"/>
<dbReference type="InterPro" id="IPR056842">
    <property type="entry name" value="THADA-like_TPR_C"/>
</dbReference>
<reference evidence="6" key="1">
    <citation type="journal article" date="2020" name="Stud. Mycol.">
        <title>101 Dothideomycetes genomes: a test case for predicting lifestyles and emergence of pathogens.</title>
        <authorList>
            <person name="Haridas S."/>
            <person name="Albert R."/>
            <person name="Binder M."/>
            <person name="Bloem J."/>
            <person name="Labutti K."/>
            <person name="Salamov A."/>
            <person name="Andreopoulos B."/>
            <person name="Baker S."/>
            <person name="Barry K."/>
            <person name="Bills G."/>
            <person name="Bluhm B."/>
            <person name="Cannon C."/>
            <person name="Castanera R."/>
            <person name="Culley D."/>
            <person name="Daum C."/>
            <person name="Ezra D."/>
            <person name="Gonzalez J."/>
            <person name="Henrissat B."/>
            <person name="Kuo A."/>
            <person name="Liang C."/>
            <person name="Lipzen A."/>
            <person name="Lutzoni F."/>
            <person name="Magnuson J."/>
            <person name="Mondo S."/>
            <person name="Nolan M."/>
            <person name="Ohm R."/>
            <person name="Pangilinan J."/>
            <person name="Park H.-J."/>
            <person name="Ramirez L."/>
            <person name="Alfaro M."/>
            <person name="Sun H."/>
            <person name="Tritt A."/>
            <person name="Yoshinaga Y."/>
            <person name="Zwiers L.-H."/>
            <person name="Turgeon B."/>
            <person name="Goodwin S."/>
            <person name="Spatafora J."/>
            <person name="Crous P."/>
            <person name="Grigoriev I."/>
        </authorList>
    </citation>
    <scope>NUCLEOTIDE SEQUENCE</scope>
    <source>
        <strain evidence="6">CBS 130266</strain>
    </source>
</reference>
<dbReference type="Proteomes" id="UP000800235">
    <property type="component" value="Unassembled WGS sequence"/>
</dbReference>
<dbReference type="PANTHER" id="PTHR14387">
    <property type="entry name" value="THADA/DEATH RECEPTOR INTERACTING PROTEIN"/>
    <property type="match status" value="1"/>
</dbReference>
<dbReference type="Pfam" id="PF26523">
    <property type="entry name" value="Trm732_C"/>
    <property type="match status" value="1"/>
</dbReference>
<dbReference type="PANTHER" id="PTHR14387:SF0">
    <property type="entry name" value="DUF2428 DOMAIN-CONTAINING PROTEIN"/>
    <property type="match status" value="1"/>
</dbReference>
<dbReference type="InterPro" id="IPR051954">
    <property type="entry name" value="tRNA_methyltransferase_THADA"/>
</dbReference>
<feature type="domain" description="DUF2428" evidence="3">
    <location>
        <begin position="683"/>
        <end position="917"/>
    </location>
</feature>
<comment type="caution">
    <text evidence="6">The sequence shown here is derived from an EMBL/GenBank/DDBJ whole genome shotgun (WGS) entry which is preliminary data.</text>
</comment>
<dbReference type="Gene3D" id="1.25.10.10">
    <property type="entry name" value="Leucine-rich Repeat Variant"/>
    <property type="match status" value="1"/>
</dbReference>
<dbReference type="GO" id="GO:0030488">
    <property type="term" value="P:tRNA methylation"/>
    <property type="evidence" value="ECO:0007669"/>
    <property type="project" value="TreeGrafter"/>
</dbReference>
<dbReference type="Pfam" id="PF25150">
    <property type="entry name" value="TPR_Trm732"/>
    <property type="match status" value="1"/>
</dbReference>
<evidence type="ECO:0000259" key="3">
    <source>
        <dbReference type="Pfam" id="PF10350"/>
    </source>
</evidence>
<dbReference type="InterPro" id="IPR056843">
    <property type="entry name" value="THADA-like_TPR"/>
</dbReference>
<evidence type="ECO:0000313" key="7">
    <source>
        <dbReference type="Proteomes" id="UP000800235"/>
    </source>
</evidence>
<name>A0A9P4NZJ1_9PEZI</name>
<dbReference type="InterPro" id="IPR016024">
    <property type="entry name" value="ARM-type_fold"/>
</dbReference>
<dbReference type="EMBL" id="MU007016">
    <property type="protein sequence ID" value="KAF2434532.1"/>
    <property type="molecule type" value="Genomic_DNA"/>
</dbReference>
<evidence type="ECO:0000256" key="1">
    <source>
        <dbReference type="ARBA" id="ARBA00010409"/>
    </source>
</evidence>
<feature type="domain" description="tRNA (32-2'-O)-methyltransferase regulator THADA-like C-terminal TPR repeats region" evidence="5">
    <location>
        <begin position="919"/>
        <end position="1066"/>
    </location>
</feature>
<gene>
    <name evidence="6" type="ORF">EJ08DRAFT_470303</name>
</gene>
<dbReference type="Pfam" id="PF10350">
    <property type="entry name" value="DUF2428"/>
    <property type="match status" value="1"/>
</dbReference>
<evidence type="ECO:0008006" key="8">
    <source>
        <dbReference type="Google" id="ProtNLM"/>
    </source>
</evidence>
<protein>
    <recommendedName>
        <fullName evidence="8">DUF2428 domain-containing protein</fullName>
    </recommendedName>
</protein>
<evidence type="ECO:0000256" key="2">
    <source>
        <dbReference type="ARBA" id="ARBA00022694"/>
    </source>
</evidence>
<keyword evidence="2" id="KW-0819">tRNA processing</keyword>
<dbReference type="InterPro" id="IPR011989">
    <property type="entry name" value="ARM-like"/>
</dbReference>
<sequence>MASHEKIHVPVSEVVLRKFSRTFPGHSPAYCGSNEGKTSISGATLETFIDTAYDPEITVTHRAAATNAICSYLKSLANCNGIHPLLSEELYSKAFAIIFERFEGAKGKSIRQLLNSYLVMFPKHPESVVENVWTAILSQVVRTLQVQGNHGKVKAALMVLSVFLNDRVVSLRQLTKCSYQLQGLDSKSSNTLQEDQLLWNFARTLFDWARYPESAPSAGQAICALIRSVKEQLVPETTISTPYWAVSLMNSMNEFPEALIYLRLYVFPTLFMIDFKDYIGFLEYLGLRTQPVPGITTDTFYSALQVGKEIGLVLESAASQPREITVSENHLFIPHRAFARLLQDNNSTIRIAGLSLLITSHSVTLPLTKDTLNCLKTNLYLFFLETDANIRGEVLSLIQRLLDRIKAATSTLTRTTRLLHGKDRHRKDQKLPQDIVDSNEARKELLRHQRFMSWFIKFLTNQLHPAAAYQRHITTLKALILVTKSGLDDTINPAFFARHALGEIRWTFHTNIHSTGLGRVLYDLIMNPFDDVRQLATSLLEMQGTSKPDAMKIVEGDLTESKLLSFLRRAEERMFQSGRADYADGASRTYALLFKSYRLDVTSNGEYLDTKTTWWKSRRGVMEHLVAHLEETIRVAMTDLSTAVTQLPMHGIISSIRYVLETPDFYKQACSGSLEEQNSWFNLHTRTINALRDVWQCVNQVLCQDAPEGHVPEDVEEDINFTTKDILSYSWRALKEASLLTRVLVTKAPHAKDDPYTMLSKEHLTRLSRLCFTELAELRHRGAFSSVAQAYSACCSRVRAIGCSDVLEGLFRDTIQCIKNKGSTTTRRSAGIPSLVVGLLSAEPGGPLFIQAMRELLSEALAPLHQDTRYGDSLPQVHAMNCLKAIFTSTVLGPSSEPYIISGLDIAGDCLSSNIWAIRNCGLMLFRALIDRLLGSSDSQNWTENSTIKASRLSYNDYPRLLDIIVKLLQPNENQFKSAARSLESVFPALKIIQRIPPPPERQKQISMYVLSLCSSPHWHVRDMAARTYANLISDSALVETVEELIPRLSLGQNAVHGRLNCISYLLKIRILPAATTVSTSGLLQIWYALSDQVPSLLENNPCPFTRAAFYDVLVFLETAGLKQPILGSMLSTRLESLSFNDAIVNGLEKEESIVRQSLSIHLVLVYLLRISPDEDGRFQLATDVEKIFSYLIQTSDEESLATIYKILVDLAPDLPQNCINIITESLRECIVARNKPAITELGCRYLAKFYLVLRGRSTVIPTLELPLMSLLYNEMCKDFSPSLLEGLLQIWGPVLETHNRLESLKTVTTELNFMINMLRPLLHESRSFDTRYAAASCLAQTPCIWRQHEKGIIDDEGLKSVQLRARLLTYDILNDDDDEIRALGVTIAAASMPVVKKTTSELVPLVASRHMLAHVANHDRHSTGLTIIAIERMTGSSFSGEYISLIPSVRDILEASGNDDSTLFVVEKQNLYIDEIRETSLWSQVLESISMRAVLTGAEDRDNVNMLCSWVTDGLECILKKAEHNDGALGWSSRPEIFVLIWRILCGADVLMNWRLRSRKVKCEGTGMRAPLIKLLEVGRRKGLHELILEKVERIIVKALKKRLGLMGKRLGALEGYICQD</sequence>
<dbReference type="GO" id="GO:0005829">
    <property type="term" value="C:cytosol"/>
    <property type="evidence" value="ECO:0007669"/>
    <property type="project" value="TreeGrafter"/>
</dbReference>
<organism evidence="6 7">
    <name type="scientific">Tothia fuscella</name>
    <dbReference type="NCBI Taxonomy" id="1048955"/>
    <lineage>
        <taxon>Eukaryota</taxon>
        <taxon>Fungi</taxon>
        <taxon>Dikarya</taxon>
        <taxon>Ascomycota</taxon>
        <taxon>Pezizomycotina</taxon>
        <taxon>Dothideomycetes</taxon>
        <taxon>Pleosporomycetidae</taxon>
        <taxon>Venturiales</taxon>
        <taxon>Cylindrosympodiaceae</taxon>
        <taxon>Tothia</taxon>
    </lineage>
</organism>
<accession>A0A9P4NZJ1</accession>
<evidence type="ECO:0000259" key="4">
    <source>
        <dbReference type="Pfam" id="PF25150"/>
    </source>
</evidence>
<comment type="similarity">
    <text evidence="1">Belongs to the THADA family.</text>
</comment>
<evidence type="ECO:0000313" key="6">
    <source>
        <dbReference type="EMBL" id="KAF2434532.1"/>
    </source>
</evidence>
<dbReference type="InterPro" id="IPR019442">
    <property type="entry name" value="THADA/TRM732_DUF2428"/>
</dbReference>
<keyword evidence="7" id="KW-1185">Reference proteome</keyword>
<feature type="domain" description="tRNA (32-2'-O)-methyltransferase regulator THADA-like TPR repeats region" evidence="4">
    <location>
        <begin position="244"/>
        <end position="534"/>
    </location>
</feature>
<dbReference type="SUPFAM" id="SSF48371">
    <property type="entry name" value="ARM repeat"/>
    <property type="match status" value="2"/>
</dbReference>
<dbReference type="OrthoDB" id="73997at2759"/>
<dbReference type="Pfam" id="PF25151">
    <property type="entry name" value="TPR_Trm732_C"/>
    <property type="match status" value="1"/>
</dbReference>